<feature type="region of interest" description="Disordered" evidence="1">
    <location>
        <begin position="24"/>
        <end position="90"/>
    </location>
</feature>
<gene>
    <name evidence="2" type="ORF">CH35J_010940</name>
</gene>
<dbReference type="Proteomes" id="UP000305883">
    <property type="component" value="Unassembled WGS sequence"/>
</dbReference>
<evidence type="ECO:0000256" key="1">
    <source>
        <dbReference type="SAM" id="MobiDB-lite"/>
    </source>
</evidence>
<protein>
    <submittedName>
        <fullName evidence="2">Uncharacterized protein</fullName>
    </submittedName>
</protein>
<dbReference type="OrthoDB" id="10493113at2759"/>
<evidence type="ECO:0000313" key="3">
    <source>
        <dbReference type="Proteomes" id="UP000305883"/>
    </source>
</evidence>
<reference evidence="2 3" key="1">
    <citation type="journal article" date="2019" name="Genome Biol. Evol.">
        <title>Genomic Plasticity Mediated by Transposable Elements in the Plant Pathogenic Fungus Colletotrichum higginsianum.</title>
        <authorList>
            <person name="Tsushima A."/>
            <person name="Gan P."/>
            <person name="Kumakura N."/>
            <person name="Narusaka M."/>
            <person name="Takano Y."/>
            <person name="Narusaka Y."/>
            <person name="Shirasu K."/>
        </authorList>
    </citation>
    <scope>NUCLEOTIDE SEQUENCE [LARGE SCALE GENOMIC DNA]</scope>
    <source>
        <strain evidence="2 3">MAFF305635-RFP</strain>
    </source>
</reference>
<accession>A0A4T0VI77</accession>
<sequence length="283" mass="31219">MEFFVEMDHREAFLALARRGNISKEDLAEGLDDSGYRADQEAGDDDNDSDDESVDSLNSTPRGSACGSDASKDDTNETEQGTTDGVSALNGLKVNTLLQEHESDFESAGNASTLCSARESYSEGSTTEQSDVIGPDDEFWSNWLSSDGPKINDLSDNDDWASPTEASDNHDEWDSDIADRFLEQPVNSDPIRGRLLQRVQKCLNSEEKAEKNANLADEVLAEYDRCPDGTTADERVRRAIIRGQFHEMVMNTEEISDESLSKDTDGNVVLKEKLLTEAVIMNT</sequence>
<name>A0A4T0VI77_9PEZI</name>
<feature type="compositionally biased region" description="Acidic residues" evidence="1">
    <location>
        <begin position="41"/>
        <end position="54"/>
    </location>
</feature>
<comment type="caution">
    <text evidence="2">The sequence shown here is derived from an EMBL/GenBank/DDBJ whole genome shotgun (WGS) entry which is preliminary data.</text>
</comment>
<evidence type="ECO:0000313" key="2">
    <source>
        <dbReference type="EMBL" id="TIC91812.1"/>
    </source>
</evidence>
<organism evidence="2 3">
    <name type="scientific">Colletotrichum higginsianum</name>
    <dbReference type="NCBI Taxonomy" id="80884"/>
    <lineage>
        <taxon>Eukaryota</taxon>
        <taxon>Fungi</taxon>
        <taxon>Dikarya</taxon>
        <taxon>Ascomycota</taxon>
        <taxon>Pezizomycotina</taxon>
        <taxon>Sordariomycetes</taxon>
        <taxon>Hypocreomycetidae</taxon>
        <taxon>Glomerellales</taxon>
        <taxon>Glomerellaceae</taxon>
        <taxon>Colletotrichum</taxon>
        <taxon>Colletotrichum destructivum species complex</taxon>
    </lineage>
</organism>
<dbReference type="EMBL" id="MWPZ01000009">
    <property type="protein sequence ID" value="TIC91812.1"/>
    <property type="molecule type" value="Genomic_DNA"/>
</dbReference>
<proteinExistence type="predicted"/>
<dbReference type="AlphaFoldDB" id="A0A4T0VI77"/>